<sequence length="119" mass="13588">MEQQKRGTTILDAEGKILGRLVSEAAKILQGKNKPSYEPNTDCGDRVVIKNASKVKISGKKFSDKIYRHHTNHPGGLKEKTYKEVFAKDPREVIHLGIIKMLPKNKLRNRRLTRLVIEK</sequence>
<comment type="function">
    <text evidence="4">This protein is one of the early assembly proteins of the 50S ribosomal subunit, although it is not seen to bind rRNA by itself. It is important during the early stages of 50S assembly.</text>
</comment>
<dbReference type="Proteomes" id="UP000034837">
    <property type="component" value="Unassembled WGS sequence"/>
</dbReference>
<evidence type="ECO:0000313" key="6">
    <source>
        <dbReference type="Proteomes" id="UP000034837"/>
    </source>
</evidence>
<keyword evidence="2 4" id="KW-0689">Ribosomal protein</keyword>
<protein>
    <recommendedName>
        <fullName evidence="4">Large ribosomal subunit protein uL13</fullName>
    </recommendedName>
</protein>
<dbReference type="SUPFAM" id="SSF52161">
    <property type="entry name" value="Ribosomal protein L13"/>
    <property type="match status" value="1"/>
</dbReference>
<dbReference type="Pfam" id="PF00572">
    <property type="entry name" value="Ribosomal_L13"/>
    <property type="match status" value="1"/>
</dbReference>
<accession>A0A0G1D5Y3</accession>
<dbReference type="PIRSF" id="PIRSF002181">
    <property type="entry name" value="Ribosomal_L13"/>
    <property type="match status" value="1"/>
</dbReference>
<evidence type="ECO:0000256" key="1">
    <source>
        <dbReference type="ARBA" id="ARBA00006227"/>
    </source>
</evidence>
<dbReference type="NCBIfam" id="TIGR01066">
    <property type="entry name" value="rplM_bact"/>
    <property type="match status" value="1"/>
</dbReference>
<dbReference type="GO" id="GO:1990904">
    <property type="term" value="C:ribonucleoprotein complex"/>
    <property type="evidence" value="ECO:0007669"/>
    <property type="project" value="UniProtKB-KW"/>
</dbReference>
<evidence type="ECO:0000313" key="5">
    <source>
        <dbReference type="EMBL" id="KKS57473.1"/>
    </source>
</evidence>
<dbReference type="PATRIC" id="fig|1619039.3.peg.120"/>
<dbReference type="HAMAP" id="MF_01366">
    <property type="entry name" value="Ribosomal_uL13"/>
    <property type="match status" value="1"/>
</dbReference>
<dbReference type="AlphaFoldDB" id="A0A0G1D5Y3"/>
<dbReference type="InterPro" id="IPR005822">
    <property type="entry name" value="Ribosomal_uL13"/>
</dbReference>
<dbReference type="PANTHER" id="PTHR11545:SF2">
    <property type="entry name" value="LARGE RIBOSOMAL SUBUNIT PROTEIN UL13M"/>
    <property type="match status" value="1"/>
</dbReference>
<evidence type="ECO:0000256" key="2">
    <source>
        <dbReference type="ARBA" id="ARBA00022980"/>
    </source>
</evidence>
<dbReference type="GO" id="GO:0005840">
    <property type="term" value="C:ribosome"/>
    <property type="evidence" value="ECO:0007669"/>
    <property type="project" value="UniProtKB-KW"/>
</dbReference>
<keyword evidence="3 4" id="KW-0687">Ribonucleoprotein</keyword>
<comment type="subunit">
    <text evidence="4">Part of the 50S ribosomal subunit.</text>
</comment>
<dbReference type="InterPro" id="IPR036899">
    <property type="entry name" value="Ribosomal_uL13_sf"/>
</dbReference>
<dbReference type="PANTHER" id="PTHR11545">
    <property type="entry name" value="RIBOSOMAL PROTEIN L13"/>
    <property type="match status" value="1"/>
</dbReference>
<comment type="similarity">
    <text evidence="1 4">Belongs to the universal ribosomal protein uL13 family.</text>
</comment>
<name>A0A0G1D5Y3_9BACT</name>
<gene>
    <name evidence="4" type="primary">rplM</name>
    <name evidence="5" type="ORF">UV20_C0001G0113</name>
</gene>
<dbReference type="GO" id="GO:0006412">
    <property type="term" value="P:translation"/>
    <property type="evidence" value="ECO:0007669"/>
    <property type="project" value="UniProtKB-UniRule"/>
</dbReference>
<dbReference type="Gene3D" id="3.90.1180.10">
    <property type="entry name" value="Ribosomal protein L13"/>
    <property type="match status" value="1"/>
</dbReference>
<reference evidence="5 6" key="1">
    <citation type="journal article" date="2015" name="Nature">
        <title>rRNA introns, odd ribosomes, and small enigmatic genomes across a large radiation of phyla.</title>
        <authorList>
            <person name="Brown C.T."/>
            <person name="Hug L.A."/>
            <person name="Thomas B.C."/>
            <person name="Sharon I."/>
            <person name="Castelle C.J."/>
            <person name="Singh A."/>
            <person name="Wilkins M.J."/>
            <person name="Williams K.H."/>
            <person name="Banfield J.F."/>
        </authorList>
    </citation>
    <scope>NUCLEOTIDE SEQUENCE [LARGE SCALE GENOMIC DNA]</scope>
</reference>
<evidence type="ECO:0000256" key="3">
    <source>
        <dbReference type="ARBA" id="ARBA00023274"/>
    </source>
</evidence>
<dbReference type="CDD" id="cd00392">
    <property type="entry name" value="Ribosomal_L13"/>
    <property type="match status" value="1"/>
</dbReference>
<comment type="caution">
    <text evidence="5">The sequence shown here is derived from an EMBL/GenBank/DDBJ whole genome shotgun (WGS) entry which is preliminary data.</text>
</comment>
<dbReference type="GO" id="GO:0017148">
    <property type="term" value="P:negative regulation of translation"/>
    <property type="evidence" value="ECO:0007669"/>
    <property type="project" value="TreeGrafter"/>
</dbReference>
<dbReference type="EMBL" id="LCDO01000001">
    <property type="protein sequence ID" value="KKS57473.1"/>
    <property type="molecule type" value="Genomic_DNA"/>
</dbReference>
<organism evidence="5 6">
    <name type="scientific">Candidatus Magasanikbacteria bacterium GW2011_GWA2_42_32</name>
    <dbReference type="NCBI Taxonomy" id="1619039"/>
    <lineage>
        <taxon>Bacteria</taxon>
        <taxon>Candidatus Magasanikiibacteriota</taxon>
    </lineage>
</organism>
<dbReference type="GO" id="GO:0003735">
    <property type="term" value="F:structural constituent of ribosome"/>
    <property type="evidence" value="ECO:0007669"/>
    <property type="project" value="InterPro"/>
</dbReference>
<evidence type="ECO:0000256" key="4">
    <source>
        <dbReference type="HAMAP-Rule" id="MF_01366"/>
    </source>
</evidence>
<proteinExistence type="inferred from homology"/>
<dbReference type="InterPro" id="IPR005823">
    <property type="entry name" value="Ribosomal_uL13_bac-type"/>
</dbReference>
<dbReference type="GO" id="GO:0003729">
    <property type="term" value="F:mRNA binding"/>
    <property type="evidence" value="ECO:0007669"/>
    <property type="project" value="TreeGrafter"/>
</dbReference>